<dbReference type="InterPro" id="IPR032675">
    <property type="entry name" value="LRR_dom_sf"/>
</dbReference>
<dbReference type="PROSITE" id="PS51450">
    <property type="entry name" value="LRR"/>
    <property type="match status" value="2"/>
</dbReference>
<dbReference type="SMART" id="SM00369">
    <property type="entry name" value="LRR_TYP"/>
    <property type="match status" value="2"/>
</dbReference>
<dbReference type="Gene3D" id="3.80.10.10">
    <property type="entry name" value="Ribonuclease Inhibitor"/>
    <property type="match status" value="1"/>
</dbReference>
<evidence type="ECO:0000256" key="2">
    <source>
        <dbReference type="ARBA" id="ARBA00022737"/>
    </source>
</evidence>
<dbReference type="AlphaFoldDB" id="A0A7R9U6R4"/>
<accession>A0A7R9U6R4</accession>
<proteinExistence type="predicted"/>
<keyword evidence="1" id="KW-0433">Leucine-rich repeat</keyword>
<keyword evidence="2" id="KW-0677">Repeat</keyword>
<dbReference type="InterPro" id="IPR003591">
    <property type="entry name" value="Leu-rich_rpt_typical-subtyp"/>
</dbReference>
<name>A0A7R9U6R4_9STRA</name>
<dbReference type="SUPFAM" id="SSF52058">
    <property type="entry name" value="L domain-like"/>
    <property type="match status" value="1"/>
</dbReference>
<evidence type="ECO:0000256" key="1">
    <source>
        <dbReference type="ARBA" id="ARBA00022614"/>
    </source>
</evidence>
<reference evidence="3" key="1">
    <citation type="submission" date="2021-01" db="EMBL/GenBank/DDBJ databases">
        <authorList>
            <person name="Corre E."/>
            <person name="Pelletier E."/>
            <person name="Niang G."/>
            <person name="Scheremetjew M."/>
            <person name="Finn R."/>
            <person name="Kale V."/>
            <person name="Holt S."/>
            <person name="Cochrane G."/>
            <person name="Meng A."/>
            <person name="Brown T."/>
            <person name="Cohen L."/>
        </authorList>
    </citation>
    <scope>NUCLEOTIDE SEQUENCE</scope>
    <source>
        <strain evidence="3">CCMP2078</strain>
    </source>
</reference>
<dbReference type="InterPro" id="IPR001611">
    <property type="entry name" value="Leu-rich_rpt"/>
</dbReference>
<protein>
    <recommendedName>
        <fullName evidence="4">Leucine-rich repeat-containing protein 51</fullName>
    </recommendedName>
</protein>
<dbReference type="EMBL" id="HBEA01007969">
    <property type="protein sequence ID" value="CAD8256637.1"/>
    <property type="molecule type" value="Transcribed_RNA"/>
</dbReference>
<sequence>MAAKVARSLAAVSRATAVLRLSASEDLVCKNIMCAKLGEACVCRLVRVLQRAPDLKELYLDNNNLESLPELSDLIPRLEVLDLRGNRLKEVPATLEALDALRVVRLEGNPCATEEPRDQEKP</sequence>
<dbReference type="Pfam" id="PF13855">
    <property type="entry name" value="LRR_8"/>
    <property type="match status" value="1"/>
</dbReference>
<evidence type="ECO:0008006" key="4">
    <source>
        <dbReference type="Google" id="ProtNLM"/>
    </source>
</evidence>
<dbReference type="SMART" id="SM00364">
    <property type="entry name" value="LRR_BAC"/>
    <property type="match status" value="2"/>
</dbReference>
<evidence type="ECO:0000313" key="3">
    <source>
        <dbReference type="EMBL" id="CAD8256637.1"/>
    </source>
</evidence>
<gene>
    <name evidence="3" type="ORF">PPYR1160_LOCUS6129</name>
</gene>
<organism evidence="3">
    <name type="scientific">Pinguiococcus pyrenoidosus</name>
    <dbReference type="NCBI Taxonomy" id="172671"/>
    <lineage>
        <taxon>Eukaryota</taxon>
        <taxon>Sar</taxon>
        <taxon>Stramenopiles</taxon>
        <taxon>Ochrophyta</taxon>
        <taxon>Pinguiophyceae</taxon>
        <taxon>Pinguiochrysidales</taxon>
        <taxon>Pinguiochrysidaceae</taxon>
        <taxon>Pinguiococcus</taxon>
    </lineage>
</organism>